<organism evidence="1 2">
    <name type="scientific">Hypocrea jecorina (strain ATCC 56765 / BCRC 32924 / NRRL 11460 / Rut C-30)</name>
    <name type="common">Trichoderma reesei</name>
    <dbReference type="NCBI Taxonomy" id="1344414"/>
    <lineage>
        <taxon>Eukaryota</taxon>
        <taxon>Fungi</taxon>
        <taxon>Dikarya</taxon>
        <taxon>Ascomycota</taxon>
        <taxon>Pezizomycotina</taxon>
        <taxon>Sordariomycetes</taxon>
        <taxon>Hypocreomycetidae</taxon>
        <taxon>Hypocreales</taxon>
        <taxon>Hypocreaceae</taxon>
        <taxon>Trichoderma</taxon>
    </lineage>
</organism>
<evidence type="ECO:0000313" key="2">
    <source>
        <dbReference type="Proteomes" id="UP000024376"/>
    </source>
</evidence>
<dbReference type="EMBL" id="KI911144">
    <property type="protein sequence ID" value="ETS02756.1"/>
    <property type="molecule type" value="Genomic_DNA"/>
</dbReference>
<dbReference type="Proteomes" id="UP000024376">
    <property type="component" value="Unassembled WGS sequence"/>
</dbReference>
<gene>
    <name evidence="1" type="ORF">M419DRAFT_122805</name>
</gene>
<evidence type="ECO:0000313" key="1">
    <source>
        <dbReference type="EMBL" id="ETS02756.1"/>
    </source>
</evidence>
<sequence>MVGTLHGATVPCTRYDAKTGGHAWPGLRLESTADTSTEYLHQQPAPQASKHRLQPELLVAVRTV</sequence>
<protein>
    <submittedName>
        <fullName evidence="1">Uncharacterized protein</fullName>
    </submittedName>
</protein>
<name>A0A024SE06_HYPJR</name>
<accession>A0A024SE06</accession>
<reference evidence="2" key="1">
    <citation type="journal article" date="2013" name="Ind. Biotechnol.">
        <title>Comparative genomics analysis of Trichoderma reesei strains.</title>
        <authorList>
            <person name="Koike H."/>
            <person name="Aerts A."/>
            <person name="LaButti K."/>
            <person name="Grigoriev I.V."/>
            <person name="Baker S.E."/>
        </authorList>
    </citation>
    <scope>NUCLEOTIDE SEQUENCE [LARGE SCALE GENOMIC DNA]</scope>
    <source>
        <strain evidence="2">ATCC 56765 / BCRC 32924 / NRRL 11460 / Rut C-30</strain>
    </source>
</reference>
<proteinExistence type="predicted"/>
<dbReference type="KEGG" id="trr:M419DRAFT_122805"/>
<dbReference type="AlphaFoldDB" id="A0A024SE06"/>
<dbReference type="HOGENOM" id="CLU_2869261_0_0_1"/>